<feature type="transmembrane region" description="Helical" evidence="2">
    <location>
        <begin position="195"/>
        <end position="216"/>
    </location>
</feature>
<keyword evidence="4" id="KW-1185">Reference proteome</keyword>
<reference evidence="3 4" key="1">
    <citation type="journal article" date="2014" name="Genome Announc.">
        <title>Draft Genome Sequence of Lysobacter capsici AZ78, a Bacterium Antagonistic to Plant-Pathogenic Oomycetes.</title>
        <authorList>
            <person name="Puopolo G."/>
            <person name="Sonego P."/>
            <person name="Engelen K."/>
            <person name="Pertot I."/>
        </authorList>
    </citation>
    <scope>NUCLEOTIDE SEQUENCE [LARGE SCALE GENOMIC DNA]</scope>
    <source>
        <strain evidence="3 4">AZ78</strain>
    </source>
</reference>
<dbReference type="Proteomes" id="UP000023435">
    <property type="component" value="Unassembled WGS sequence"/>
</dbReference>
<organism evidence="3 4">
    <name type="scientific">Lysobacter capsici AZ78</name>
    <dbReference type="NCBI Taxonomy" id="1444315"/>
    <lineage>
        <taxon>Bacteria</taxon>
        <taxon>Pseudomonadati</taxon>
        <taxon>Pseudomonadota</taxon>
        <taxon>Gammaproteobacteria</taxon>
        <taxon>Lysobacterales</taxon>
        <taxon>Lysobacteraceae</taxon>
        <taxon>Lysobacter</taxon>
    </lineage>
</organism>
<evidence type="ECO:0000313" key="4">
    <source>
        <dbReference type="Proteomes" id="UP000023435"/>
    </source>
</evidence>
<dbReference type="EMBL" id="JAJA02000001">
    <property type="protein sequence ID" value="KWS05507.1"/>
    <property type="molecule type" value="Genomic_DNA"/>
</dbReference>
<proteinExistence type="predicted"/>
<sequence>MDESAPGRARMTTRSGDPIDSKAAGDPAELRRLSGAVCGLNRTIQVVRRGGNQGVRIEFAVYRFQVDRLRLAFYVPRWLDDSAGPLLSERDRVELIAQRYTGRRPDADGIGDDGVVLALDNRQNARRYVCHSIFRWLALVDIAPVGYTPRMLREALYWTVGMSVAALLVGAAIIGLDAALSSGQPSWPWLLDEGLRVIALVDAVIWVPVAVLQLRWRLGWPTRRQRYTDQVYAAMGFGSALRPVAGVVEL</sequence>
<name>A0A108UAF3_9GAMM</name>
<evidence type="ECO:0000256" key="2">
    <source>
        <dbReference type="SAM" id="Phobius"/>
    </source>
</evidence>
<feature type="transmembrane region" description="Helical" evidence="2">
    <location>
        <begin position="155"/>
        <end position="175"/>
    </location>
</feature>
<comment type="caution">
    <text evidence="3">The sequence shown here is derived from an EMBL/GenBank/DDBJ whole genome shotgun (WGS) entry which is preliminary data.</text>
</comment>
<keyword evidence="2" id="KW-1133">Transmembrane helix</keyword>
<keyword evidence="2" id="KW-0472">Membrane</keyword>
<protein>
    <submittedName>
        <fullName evidence="3">Uncharacterized protein</fullName>
    </submittedName>
</protein>
<keyword evidence="2" id="KW-0812">Transmembrane</keyword>
<dbReference type="AlphaFoldDB" id="A0A108UAF3"/>
<feature type="region of interest" description="Disordered" evidence="1">
    <location>
        <begin position="1"/>
        <end position="25"/>
    </location>
</feature>
<evidence type="ECO:0000256" key="1">
    <source>
        <dbReference type="SAM" id="MobiDB-lite"/>
    </source>
</evidence>
<gene>
    <name evidence="3" type="ORF">AZ78_3059</name>
</gene>
<accession>A0A108UAF3</accession>
<evidence type="ECO:0000313" key="3">
    <source>
        <dbReference type="EMBL" id="KWS05507.1"/>
    </source>
</evidence>